<evidence type="ECO:0000313" key="1">
    <source>
        <dbReference type="EMBL" id="KKN78341.1"/>
    </source>
</evidence>
<sequence>MIKVELQGMALKHSTIKLLNSWYKDNSGYDEENWPKIKKVIEENRSSYRRKFND</sequence>
<comment type="caution">
    <text evidence="1">The sequence shown here is derived from an EMBL/GenBank/DDBJ whole genome shotgun (WGS) entry which is preliminary data.</text>
</comment>
<name>A0A0F9VY45_9ZZZZ</name>
<organism evidence="1">
    <name type="scientific">marine sediment metagenome</name>
    <dbReference type="NCBI Taxonomy" id="412755"/>
    <lineage>
        <taxon>unclassified sequences</taxon>
        <taxon>metagenomes</taxon>
        <taxon>ecological metagenomes</taxon>
    </lineage>
</organism>
<dbReference type="AlphaFoldDB" id="A0A0F9VY45"/>
<protein>
    <submittedName>
        <fullName evidence="1">Uncharacterized protein</fullName>
    </submittedName>
</protein>
<gene>
    <name evidence="1" type="ORF">LCGC14_0352000</name>
</gene>
<accession>A0A0F9VY45</accession>
<reference evidence="1" key="1">
    <citation type="journal article" date="2015" name="Nature">
        <title>Complex archaea that bridge the gap between prokaryotes and eukaryotes.</title>
        <authorList>
            <person name="Spang A."/>
            <person name="Saw J.H."/>
            <person name="Jorgensen S.L."/>
            <person name="Zaremba-Niedzwiedzka K."/>
            <person name="Martijn J."/>
            <person name="Lind A.E."/>
            <person name="van Eijk R."/>
            <person name="Schleper C."/>
            <person name="Guy L."/>
            <person name="Ettema T.J."/>
        </authorList>
    </citation>
    <scope>NUCLEOTIDE SEQUENCE</scope>
</reference>
<proteinExistence type="predicted"/>
<dbReference type="EMBL" id="LAZR01000265">
    <property type="protein sequence ID" value="KKN78341.1"/>
    <property type="molecule type" value="Genomic_DNA"/>
</dbReference>